<evidence type="ECO:0000313" key="2">
    <source>
        <dbReference type="Proteomes" id="UP001054945"/>
    </source>
</evidence>
<dbReference type="EMBL" id="BPLR01018343">
    <property type="protein sequence ID" value="GIY98835.1"/>
    <property type="molecule type" value="Genomic_DNA"/>
</dbReference>
<accession>A0AAV4XYD7</accession>
<evidence type="ECO:0000313" key="1">
    <source>
        <dbReference type="EMBL" id="GIY98835.1"/>
    </source>
</evidence>
<dbReference type="AlphaFoldDB" id="A0AAV4XYD7"/>
<organism evidence="1 2">
    <name type="scientific">Caerostris extrusa</name>
    <name type="common">Bark spider</name>
    <name type="synonym">Caerostris bankana</name>
    <dbReference type="NCBI Taxonomy" id="172846"/>
    <lineage>
        <taxon>Eukaryota</taxon>
        <taxon>Metazoa</taxon>
        <taxon>Ecdysozoa</taxon>
        <taxon>Arthropoda</taxon>
        <taxon>Chelicerata</taxon>
        <taxon>Arachnida</taxon>
        <taxon>Araneae</taxon>
        <taxon>Araneomorphae</taxon>
        <taxon>Entelegynae</taxon>
        <taxon>Araneoidea</taxon>
        <taxon>Araneidae</taxon>
        <taxon>Caerostris</taxon>
    </lineage>
</organism>
<sequence length="126" mass="14408">MFIHLRNSHINRQVAEDIKVNVHINRKGAQEIKLNVYINRQVVHKTKVSVDIIAKLLKLSKLVCILIARLFKKPNESVKCYFLTYTYEVLIPAISIAPSIKKYIISIANLLKKSVSRSSKFECSGL</sequence>
<reference evidence="1 2" key="1">
    <citation type="submission" date="2021-06" db="EMBL/GenBank/DDBJ databases">
        <title>Caerostris extrusa draft genome.</title>
        <authorList>
            <person name="Kono N."/>
            <person name="Arakawa K."/>
        </authorList>
    </citation>
    <scope>NUCLEOTIDE SEQUENCE [LARGE SCALE GENOMIC DNA]</scope>
</reference>
<name>A0AAV4XYD7_CAEEX</name>
<keyword evidence="2" id="KW-1185">Reference proteome</keyword>
<comment type="caution">
    <text evidence="1">The sequence shown here is derived from an EMBL/GenBank/DDBJ whole genome shotgun (WGS) entry which is preliminary data.</text>
</comment>
<proteinExistence type="predicted"/>
<gene>
    <name evidence="1" type="ORF">CEXT_490531</name>
</gene>
<protein>
    <submittedName>
        <fullName evidence="1">Uncharacterized protein</fullName>
    </submittedName>
</protein>
<dbReference type="Proteomes" id="UP001054945">
    <property type="component" value="Unassembled WGS sequence"/>
</dbReference>